<proteinExistence type="predicted"/>
<reference evidence="3 4" key="1">
    <citation type="submission" date="2024-06" db="EMBL/GenBank/DDBJ databases">
        <title>Sorghum-associated microbial communities from plants grown in Nebraska, USA.</title>
        <authorList>
            <person name="Schachtman D."/>
        </authorList>
    </citation>
    <scope>NUCLEOTIDE SEQUENCE [LARGE SCALE GENOMIC DNA]</scope>
    <source>
        <strain evidence="3 4">2709</strain>
    </source>
</reference>
<dbReference type="InterPro" id="IPR052539">
    <property type="entry name" value="MGD_biosynthesis_adapter"/>
</dbReference>
<evidence type="ECO:0000259" key="2">
    <source>
        <dbReference type="Pfam" id="PF03205"/>
    </source>
</evidence>
<dbReference type="InterPro" id="IPR004435">
    <property type="entry name" value="MobB_dom"/>
</dbReference>
<comment type="caution">
    <text evidence="3">The sequence shown here is derived from an EMBL/GenBank/DDBJ whole genome shotgun (WGS) entry which is preliminary data.</text>
</comment>
<dbReference type="Pfam" id="PF03205">
    <property type="entry name" value="MobB"/>
    <property type="match status" value="1"/>
</dbReference>
<keyword evidence="4" id="KW-1185">Reference proteome</keyword>
<gene>
    <name evidence="3" type="ORF">ABIE13_000762</name>
</gene>
<accession>A0ABV2Q3Z7</accession>
<sequence>MAALCALIGRLLTVLSSMPDAFTPSDMPMKVVCFAGYSGSGKTHLIERLIPVFKARGLRVSVAKHAHHKFDLDHPGKDSFRHREAGAFEVVVASGRRLALMREFERETQLSVRDLIAELDHRVDWVFVEGFKHADLLKIEVWRAACGEPPRYINDEFMAAMATDSPGELSVLPSYPLLDLNATEAVAAWLLENQDRFEYDSSPNLKLSLTDAC</sequence>
<dbReference type="PANTHER" id="PTHR40072:SF1">
    <property type="entry name" value="MOLYBDOPTERIN-GUANINE DINUCLEOTIDE BIOSYNTHESIS ADAPTER PROTEIN"/>
    <property type="match status" value="1"/>
</dbReference>
<evidence type="ECO:0000313" key="4">
    <source>
        <dbReference type="Proteomes" id="UP001549320"/>
    </source>
</evidence>
<feature type="signal peptide" evidence="1">
    <location>
        <begin position="1"/>
        <end position="21"/>
    </location>
</feature>
<keyword evidence="1" id="KW-0732">Signal</keyword>
<dbReference type="CDD" id="cd03116">
    <property type="entry name" value="MobB"/>
    <property type="match status" value="1"/>
</dbReference>
<protein>
    <submittedName>
        <fullName evidence="3">Molybdopterin-guanine dinucleotide biosynthesis protein B</fullName>
    </submittedName>
</protein>
<dbReference type="PANTHER" id="PTHR40072">
    <property type="entry name" value="MOLYBDOPTERIN-GUANINE DINUCLEOTIDE BIOSYNTHESIS ADAPTER PROTEIN-RELATED"/>
    <property type="match status" value="1"/>
</dbReference>
<dbReference type="NCBIfam" id="TIGR00176">
    <property type="entry name" value="mobB"/>
    <property type="match status" value="1"/>
</dbReference>
<evidence type="ECO:0000313" key="3">
    <source>
        <dbReference type="EMBL" id="MET4575662.1"/>
    </source>
</evidence>
<feature type="domain" description="Molybdopterin-guanine dinucleotide biosynthesis protein B (MobB)" evidence="2">
    <location>
        <begin position="31"/>
        <end position="164"/>
    </location>
</feature>
<dbReference type="SUPFAM" id="SSF52540">
    <property type="entry name" value="P-loop containing nucleoside triphosphate hydrolases"/>
    <property type="match status" value="1"/>
</dbReference>
<evidence type="ECO:0000256" key="1">
    <source>
        <dbReference type="SAM" id="SignalP"/>
    </source>
</evidence>
<name>A0ABV2Q3Z7_9BURK</name>
<organism evidence="3 4">
    <name type="scientific">Ottowia thiooxydans</name>
    <dbReference type="NCBI Taxonomy" id="219182"/>
    <lineage>
        <taxon>Bacteria</taxon>
        <taxon>Pseudomonadati</taxon>
        <taxon>Pseudomonadota</taxon>
        <taxon>Betaproteobacteria</taxon>
        <taxon>Burkholderiales</taxon>
        <taxon>Comamonadaceae</taxon>
        <taxon>Ottowia</taxon>
    </lineage>
</organism>
<dbReference type="EMBL" id="JBEPSH010000002">
    <property type="protein sequence ID" value="MET4575662.1"/>
    <property type="molecule type" value="Genomic_DNA"/>
</dbReference>
<feature type="chain" id="PRO_5047222586" evidence="1">
    <location>
        <begin position="22"/>
        <end position="213"/>
    </location>
</feature>
<dbReference type="Gene3D" id="3.40.50.300">
    <property type="entry name" value="P-loop containing nucleotide triphosphate hydrolases"/>
    <property type="match status" value="1"/>
</dbReference>
<dbReference type="InterPro" id="IPR027417">
    <property type="entry name" value="P-loop_NTPase"/>
</dbReference>
<dbReference type="Proteomes" id="UP001549320">
    <property type="component" value="Unassembled WGS sequence"/>
</dbReference>